<sequence>MVSSSGRSSSGRSSSHSGRDSFVSQSRLPPDDDPELDLYPQGFPLAADIYEVDSEAEDEAFPEMPAGYMNPSYEDSQTYRQFSSQFPYNFLDRNGRWLTPAEVAQQPLAGQLRQEMVQNLAMSGHYVDFVPTWTDPAWDARFVYTGRKPREHGDPPDEDNPNDDPMYFSYARQGIFQTLRPALRDEDAVRNPTDAAKRYGIDPSNVDRPGYGKSAATPMQVNFNVPLRNPRVTPSNQGVKAVVDKADYDAVYAQYQNAMSARGGYATEDDFRVVLQSIAPGTMNQDLGPSCDAQVASALLQHMDQKNQFALREDYQRLSFGGNSTNELVEAGVWTMDQTANCDLNTPLHDLLTRDKWQVTADRGRPCLDGQPPEMTRKAYSFPNQKGEYCARTSHLAAGITRKEYFATYLDEIEEEFMPEQRELKTLGFNSVFWVCEILRKCLVWDFNGKYDEGGPVQQHVMALTALEGDRSYPQDHPFTIRISIAADYIWPLLIDEYSQAEKAHAFNYARDQLMNPLATWLNFDPSDSWRQMISPRCLRLLREFGYRQVWDEDRYDLDPFTLASDDDQHNFLLDERQSEEGWAAENQYWGAAPVQMNKNTFLAETRFLDEVMTMCTLDSWPGDTKLRIFKMIPFHLIGRLFTQNFWHYELEKWGHEAMKLWPLSSPSATCNWNFFNWPQVEITFGWAARAWLQDVETRVRFDWDNAVVWAWLKQLTRLAVEPRICLLRWYIQQGDWKETDKSLWAMRNDCSNKANIVINYIQQLNGEVYSAQPLPNPPPPIEHVHFRNAFAALASMQRVLSNEASFYQLACADYHRQLDPSTKADIYNYYAARMRTRLDGLHLRITTDCIAFLDMFTAIDPLILLRIAQSDQTVELLDHGRLQLRERFVAVLDAFRPVRQTFDENHQAYAFHIRDFANIHPLQAQDNAKRIERMAKKQLQNMSGPLLNVVQGWVHILERGERLRNAEDGSPDSETNRRFAAASAFVGEVRRLQEQQVDKQYPPQAGQNLFTQLSDPRLANIAQQDQNPPDPTVRSQRFSTVTTQQGQLNSWQALYAEASGFVPYQDSTTGFTRFHRVNIPTDAGPSVNLAAAATAQSQAQSLVGTFTPGGQPQGQGDPEANFRGLLQGLQQSPPRPGAPPPQPGQGASALDAMSVLLGERGRQHDANPALSGHVVPEIYNRALQTVAGPNGQALINTNMPGANNLFGASAAQSSVAQQQLEELIRQHTLGPNPQATLGNLPGQGPGVGTAPPSQAYEPIGGSVFPANPPGTPPWPRGGPPRAP</sequence>
<protein>
    <submittedName>
        <fullName evidence="2">Uncharacterized protein</fullName>
    </submittedName>
</protein>
<proteinExistence type="predicted"/>
<feature type="region of interest" description="Disordered" evidence="1">
    <location>
        <begin position="1128"/>
        <end position="1149"/>
    </location>
</feature>
<feature type="region of interest" description="Disordered" evidence="1">
    <location>
        <begin position="1241"/>
        <end position="1284"/>
    </location>
</feature>
<feature type="compositionally biased region" description="Pro residues" evidence="1">
    <location>
        <begin position="1267"/>
        <end position="1284"/>
    </location>
</feature>
<dbReference type="EMBL" id="MAVT02000942">
    <property type="protein sequence ID" value="POS72712.1"/>
    <property type="molecule type" value="Genomic_DNA"/>
</dbReference>
<name>A0A2P5HR13_DIAHE</name>
<keyword evidence="3" id="KW-1185">Reference proteome</keyword>
<evidence type="ECO:0000313" key="3">
    <source>
        <dbReference type="Proteomes" id="UP000094444"/>
    </source>
</evidence>
<dbReference type="Proteomes" id="UP000094444">
    <property type="component" value="Unassembled WGS sequence"/>
</dbReference>
<evidence type="ECO:0000256" key="1">
    <source>
        <dbReference type="SAM" id="MobiDB-lite"/>
    </source>
</evidence>
<dbReference type="OrthoDB" id="3497519at2759"/>
<feature type="compositionally biased region" description="Pro residues" evidence="1">
    <location>
        <begin position="1134"/>
        <end position="1144"/>
    </location>
</feature>
<feature type="region of interest" description="Disordered" evidence="1">
    <location>
        <begin position="1"/>
        <end position="40"/>
    </location>
</feature>
<feature type="compositionally biased region" description="Low complexity" evidence="1">
    <location>
        <begin position="1"/>
        <end position="16"/>
    </location>
</feature>
<dbReference type="STRING" id="158607.A0A2P5HR13"/>
<reference evidence="2" key="1">
    <citation type="submission" date="2017-09" db="EMBL/GenBank/DDBJ databases">
        <title>Polyketide synthases of a Diaporthe helianthi virulent isolate.</title>
        <authorList>
            <person name="Baroncelli R."/>
        </authorList>
    </citation>
    <scope>NUCLEOTIDE SEQUENCE [LARGE SCALE GENOMIC DNA]</scope>
    <source>
        <strain evidence="2">7/96</strain>
    </source>
</reference>
<organism evidence="2 3">
    <name type="scientific">Diaporthe helianthi</name>
    <dbReference type="NCBI Taxonomy" id="158607"/>
    <lineage>
        <taxon>Eukaryota</taxon>
        <taxon>Fungi</taxon>
        <taxon>Dikarya</taxon>
        <taxon>Ascomycota</taxon>
        <taxon>Pezizomycotina</taxon>
        <taxon>Sordariomycetes</taxon>
        <taxon>Sordariomycetidae</taxon>
        <taxon>Diaporthales</taxon>
        <taxon>Diaporthaceae</taxon>
        <taxon>Diaporthe</taxon>
    </lineage>
</organism>
<dbReference type="InParanoid" id="A0A2P5HR13"/>
<accession>A0A2P5HR13</accession>
<evidence type="ECO:0000313" key="2">
    <source>
        <dbReference type="EMBL" id="POS72712.1"/>
    </source>
</evidence>
<comment type="caution">
    <text evidence="2">The sequence shown here is derived from an EMBL/GenBank/DDBJ whole genome shotgun (WGS) entry which is preliminary data.</text>
</comment>
<gene>
    <name evidence="2" type="ORF">DHEL01_v208892</name>
</gene>